<dbReference type="InterPro" id="IPR056121">
    <property type="entry name" value="DUF7704"/>
</dbReference>
<feature type="transmembrane region" description="Helical" evidence="1">
    <location>
        <begin position="12"/>
        <end position="36"/>
    </location>
</feature>
<organism evidence="3 4">
    <name type="scientific">Venturia inaequalis</name>
    <name type="common">Apple scab fungus</name>
    <dbReference type="NCBI Taxonomy" id="5025"/>
    <lineage>
        <taxon>Eukaryota</taxon>
        <taxon>Fungi</taxon>
        <taxon>Dikarya</taxon>
        <taxon>Ascomycota</taxon>
        <taxon>Pezizomycotina</taxon>
        <taxon>Dothideomycetes</taxon>
        <taxon>Pleosporomycetidae</taxon>
        <taxon>Venturiales</taxon>
        <taxon>Venturiaceae</taxon>
        <taxon>Venturia</taxon>
    </lineage>
</organism>
<dbReference type="Pfam" id="PF24803">
    <property type="entry name" value="DUF7704"/>
    <property type="match status" value="1"/>
</dbReference>
<accession>A0A8H3VNK7</accession>
<feature type="transmembrane region" description="Helical" evidence="1">
    <location>
        <begin position="92"/>
        <end position="112"/>
    </location>
</feature>
<keyword evidence="1" id="KW-0472">Membrane</keyword>
<keyword evidence="1" id="KW-0812">Transmembrane</keyword>
<keyword evidence="4" id="KW-1185">Reference proteome</keyword>
<evidence type="ECO:0000313" key="3">
    <source>
        <dbReference type="EMBL" id="KAE9991131.1"/>
    </source>
</evidence>
<proteinExistence type="predicted"/>
<dbReference type="AlphaFoldDB" id="A0A8H3VNK7"/>
<name>A0A8H3VNK7_VENIN</name>
<protein>
    <recommendedName>
        <fullName evidence="2">DUF7704 domain-containing protein</fullName>
    </recommendedName>
</protein>
<evidence type="ECO:0000256" key="1">
    <source>
        <dbReference type="SAM" id="Phobius"/>
    </source>
</evidence>
<dbReference type="PANTHER" id="PTHR37019">
    <property type="entry name" value="CHROMOSOME 1, WHOLE GENOME SHOTGUN SEQUENCE"/>
    <property type="match status" value="1"/>
</dbReference>
<dbReference type="Proteomes" id="UP000490939">
    <property type="component" value="Unassembled WGS sequence"/>
</dbReference>
<reference evidence="3 4" key="1">
    <citation type="submission" date="2019-07" db="EMBL/GenBank/DDBJ databases">
        <title>Venturia inaequalis Genome Resource.</title>
        <authorList>
            <person name="Lichtner F.J."/>
        </authorList>
    </citation>
    <scope>NUCLEOTIDE SEQUENCE [LARGE SCALE GENOMIC DNA]</scope>
    <source>
        <strain evidence="3 4">DMI_063113</strain>
    </source>
</reference>
<gene>
    <name evidence="3" type="ORF">EG327_000428</name>
</gene>
<feature type="transmembrane region" description="Helical" evidence="1">
    <location>
        <begin position="56"/>
        <end position="80"/>
    </location>
</feature>
<feature type="domain" description="DUF7704" evidence="2">
    <location>
        <begin position="4"/>
        <end position="150"/>
    </location>
</feature>
<dbReference type="PANTHER" id="PTHR37019:SF2">
    <property type="entry name" value="EXPERA DOMAIN-CONTAINING PROTEIN"/>
    <property type="match status" value="1"/>
</dbReference>
<dbReference type="EMBL" id="WNWR01000108">
    <property type="protein sequence ID" value="KAE9991131.1"/>
    <property type="molecule type" value="Genomic_DNA"/>
</dbReference>
<evidence type="ECO:0000313" key="4">
    <source>
        <dbReference type="Proteomes" id="UP000490939"/>
    </source>
</evidence>
<evidence type="ECO:0000259" key="2">
    <source>
        <dbReference type="Pfam" id="PF24803"/>
    </source>
</evidence>
<keyword evidence="1" id="KW-1133">Transmembrane helix</keyword>
<feature type="transmembrane region" description="Helical" evidence="1">
    <location>
        <begin position="124"/>
        <end position="148"/>
    </location>
</feature>
<sequence length="162" mass="17518">MPPHLPPFPNFIFTIFEPLSLLAGFLSPLLTPQYFISSQLPSPTNTNPNTTANTDATTILLARQLGNTYLLLGLLGLFILHTTSEVKVVRAYLWALWVGDIGHVGFTLWAMGWEGFVDVAGCNAVVWGNVGVTGFLFGVRSLYFWGVFGEGGGKGKGKGKRG</sequence>
<comment type="caution">
    <text evidence="3">The sequence shown here is derived from an EMBL/GenBank/DDBJ whole genome shotgun (WGS) entry which is preliminary data.</text>
</comment>